<dbReference type="Gene3D" id="3.30.2140.10">
    <property type="entry name" value="Arylamine N-acetyltransferase"/>
    <property type="match status" value="1"/>
</dbReference>
<protein>
    <submittedName>
        <fullName evidence="2">Arylamine N-acetyltransferase</fullName>
    </submittedName>
</protein>
<name>A0ABV3G7C2_MICGL</name>
<reference evidence="2 3" key="1">
    <citation type="submission" date="2024-06" db="EMBL/GenBank/DDBJ databases">
        <title>The Natural Products Discovery Center: Release of the First 8490 Sequenced Strains for Exploring Actinobacteria Biosynthetic Diversity.</title>
        <authorList>
            <person name="Kalkreuter E."/>
            <person name="Kautsar S.A."/>
            <person name="Yang D."/>
            <person name="Bader C.D."/>
            <person name="Teijaro C.N."/>
            <person name="Fluegel L."/>
            <person name="Davis C.M."/>
            <person name="Simpson J.R."/>
            <person name="Lauterbach L."/>
            <person name="Steele A.D."/>
            <person name="Gui C."/>
            <person name="Meng S."/>
            <person name="Li G."/>
            <person name="Viehrig K."/>
            <person name="Ye F."/>
            <person name="Su P."/>
            <person name="Kiefer A.F."/>
            <person name="Nichols A."/>
            <person name="Cepeda A.J."/>
            <person name="Yan W."/>
            <person name="Fan B."/>
            <person name="Jiang Y."/>
            <person name="Adhikari A."/>
            <person name="Zheng C.-J."/>
            <person name="Schuster L."/>
            <person name="Cowan T.M."/>
            <person name="Smanski M.J."/>
            <person name="Chevrette M.G."/>
            <person name="De Carvalho L.P.S."/>
            <person name="Shen B."/>
        </authorList>
    </citation>
    <scope>NUCLEOTIDE SEQUENCE [LARGE SCALE GENOMIC DNA]</scope>
    <source>
        <strain evidence="2 3">NPDC050100</strain>
    </source>
</reference>
<accession>A0ABV3G7C2</accession>
<evidence type="ECO:0000313" key="3">
    <source>
        <dbReference type="Proteomes" id="UP001551675"/>
    </source>
</evidence>
<proteinExistence type="inferred from homology"/>
<keyword evidence="3" id="KW-1185">Reference proteome</keyword>
<comment type="caution">
    <text evidence="2">The sequence shown here is derived from an EMBL/GenBank/DDBJ whole genome shotgun (WGS) entry which is preliminary data.</text>
</comment>
<sequence length="283" mass="31249">MIDRYLRRLGLSEEPPSVEALFRLQSAHVERVAYENLEIWLDRPTTVDPAESVRRIASGRGGYCFHLNGAFSVLLKELGYQVTRHFGGVQNSPDNPPGADGNHLVLVVSGLPSDGNPDGRWFVDAGLGDAIHEPLPLVEGAYTQGPFRYGLRRSEAEPGGWRFDHDPRGGFAGMDFRPEPTGMDAFAAKHEYLSTSPESGFVQVAAIQRRDITGLDKLTGLVLKRVGAGPESSTTLDRPEDYFGALADVFGLTLDDVTAPEREKLWQRLYGAHERWMGRNDLS</sequence>
<dbReference type="InterPro" id="IPR001447">
    <property type="entry name" value="Arylamine_N-AcTrfase"/>
</dbReference>
<comment type="similarity">
    <text evidence="1">Belongs to the arylamine N-acetyltransferase family.</text>
</comment>
<evidence type="ECO:0000256" key="1">
    <source>
        <dbReference type="ARBA" id="ARBA00006547"/>
    </source>
</evidence>
<dbReference type="SUPFAM" id="SSF54001">
    <property type="entry name" value="Cysteine proteinases"/>
    <property type="match status" value="1"/>
</dbReference>
<dbReference type="RefSeq" id="WP_061253540.1">
    <property type="nucleotide sequence ID" value="NZ_JBFALK010000001.1"/>
</dbReference>
<dbReference type="Pfam" id="PF00797">
    <property type="entry name" value="Acetyltransf_2"/>
    <property type="match status" value="1"/>
</dbReference>
<dbReference type="Gene3D" id="2.40.128.150">
    <property type="entry name" value="Cysteine proteinases"/>
    <property type="match status" value="1"/>
</dbReference>
<dbReference type="EMBL" id="JBFALK010000001">
    <property type="protein sequence ID" value="MEV0967528.1"/>
    <property type="molecule type" value="Genomic_DNA"/>
</dbReference>
<organism evidence="2 3">
    <name type="scientific">Microtetraspora glauca</name>
    <dbReference type="NCBI Taxonomy" id="1996"/>
    <lineage>
        <taxon>Bacteria</taxon>
        <taxon>Bacillati</taxon>
        <taxon>Actinomycetota</taxon>
        <taxon>Actinomycetes</taxon>
        <taxon>Streptosporangiales</taxon>
        <taxon>Streptosporangiaceae</taxon>
        <taxon>Microtetraspora</taxon>
    </lineage>
</organism>
<dbReference type="Proteomes" id="UP001551675">
    <property type="component" value="Unassembled WGS sequence"/>
</dbReference>
<evidence type="ECO:0000313" key="2">
    <source>
        <dbReference type="EMBL" id="MEV0967528.1"/>
    </source>
</evidence>
<dbReference type="InterPro" id="IPR038765">
    <property type="entry name" value="Papain-like_cys_pep_sf"/>
</dbReference>
<gene>
    <name evidence="2" type="ORF">AB0I59_02740</name>
</gene>
<dbReference type="PANTHER" id="PTHR11786">
    <property type="entry name" value="N-HYDROXYARYLAMINE O-ACETYLTRANSFERASE"/>
    <property type="match status" value="1"/>
</dbReference>
<dbReference type="PANTHER" id="PTHR11786:SF0">
    <property type="entry name" value="ARYLAMINE N-ACETYLTRANSFERASE 4-RELATED"/>
    <property type="match status" value="1"/>
</dbReference>